<protein>
    <submittedName>
        <fullName evidence="2">Asp-tRNA(Asn)/Glu-tRNA(Gln) amidotransferase subunit GatA</fullName>
        <ecNumber evidence="2">6.3.5.7</ecNumber>
    </submittedName>
</protein>
<dbReference type="AlphaFoldDB" id="A0A833EBC5"/>
<organism evidence="2 3">
    <name type="scientific">Caldiarchaeum subterraneum</name>
    <dbReference type="NCBI Taxonomy" id="311458"/>
    <lineage>
        <taxon>Archaea</taxon>
        <taxon>Nitrososphaerota</taxon>
        <taxon>Candidatus Caldarchaeales</taxon>
        <taxon>Candidatus Caldarchaeaceae</taxon>
        <taxon>Candidatus Caldarchaeum</taxon>
    </lineage>
</organism>
<dbReference type="Proteomes" id="UP000608579">
    <property type="component" value="Unassembled WGS sequence"/>
</dbReference>
<dbReference type="PANTHER" id="PTHR11895:SF67">
    <property type="entry name" value="AMIDASE DOMAIN-CONTAINING PROTEIN"/>
    <property type="match status" value="1"/>
</dbReference>
<dbReference type="GO" id="GO:0050567">
    <property type="term" value="F:glutaminyl-tRNA synthase (glutamine-hydrolyzing) activity"/>
    <property type="evidence" value="ECO:0007669"/>
    <property type="project" value="UniProtKB-EC"/>
</dbReference>
<evidence type="ECO:0000259" key="1">
    <source>
        <dbReference type="Pfam" id="PF01425"/>
    </source>
</evidence>
<dbReference type="InterPro" id="IPR023631">
    <property type="entry name" value="Amidase_dom"/>
</dbReference>
<dbReference type="PANTHER" id="PTHR11895">
    <property type="entry name" value="TRANSAMIDASE"/>
    <property type="match status" value="1"/>
</dbReference>
<dbReference type="GO" id="GO:0016740">
    <property type="term" value="F:transferase activity"/>
    <property type="evidence" value="ECO:0007669"/>
    <property type="project" value="UniProtKB-KW"/>
</dbReference>
<dbReference type="EMBL" id="DQVM01000013">
    <property type="protein sequence ID" value="HIQ29074.1"/>
    <property type="molecule type" value="Genomic_DNA"/>
</dbReference>
<name>A0A833EBC5_CALS0</name>
<evidence type="ECO:0000313" key="2">
    <source>
        <dbReference type="EMBL" id="HIQ29074.1"/>
    </source>
</evidence>
<dbReference type="InterPro" id="IPR000120">
    <property type="entry name" value="Amidase"/>
</dbReference>
<keyword evidence="2" id="KW-0436">Ligase</keyword>
<gene>
    <name evidence="2" type="primary">gatA</name>
    <name evidence="2" type="ORF">EYH45_00755</name>
</gene>
<accession>A0A833EBC5</accession>
<dbReference type="SUPFAM" id="SSF75304">
    <property type="entry name" value="Amidase signature (AS) enzymes"/>
    <property type="match status" value="1"/>
</dbReference>
<evidence type="ECO:0000313" key="3">
    <source>
        <dbReference type="Proteomes" id="UP000608579"/>
    </source>
</evidence>
<keyword evidence="2" id="KW-0808">Transferase</keyword>
<dbReference type="InterPro" id="IPR036928">
    <property type="entry name" value="AS_sf"/>
</dbReference>
<dbReference type="Gene3D" id="3.90.1300.10">
    <property type="entry name" value="Amidase signature (AS) domain"/>
    <property type="match status" value="1"/>
</dbReference>
<dbReference type="Pfam" id="PF01425">
    <property type="entry name" value="Amidase"/>
    <property type="match status" value="1"/>
</dbReference>
<dbReference type="EC" id="6.3.5.7" evidence="2"/>
<reference evidence="2" key="1">
    <citation type="journal article" date="2020" name="ISME J.">
        <title>Gammaproteobacteria mediating utilization of methyl-, sulfur- and petroleum organic compounds in deep ocean hydrothermal plumes.</title>
        <authorList>
            <person name="Zhou Z."/>
            <person name="Liu Y."/>
            <person name="Pan J."/>
            <person name="Cron B.R."/>
            <person name="Toner B.M."/>
            <person name="Anantharaman K."/>
            <person name="Breier J.A."/>
            <person name="Dick G.J."/>
            <person name="Li M."/>
        </authorList>
    </citation>
    <scope>NUCLEOTIDE SEQUENCE</scope>
    <source>
        <strain evidence="2">SZUA-1515</strain>
    </source>
</reference>
<proteinExistence type="predicted"/>
<feature type="domain" description="Amidase" evidence="1">
    <location>
        <begin position="26"/>
        <end position="452"/>
    </location>
</feature>
<comment type="caution">
    <text evidence="2">The sequence shown here is derived from an EMBL/GenBank/DDBJ whole genome shotgun (WGS) entry which is preliminary data.</text>
</comment>
<sequence>MVKRLVEQSIAELSGKIASGEVSAVEVVSKTIEQIKKLNKTINAFITVLERQAVEDAERLDKELRLGGRPRSMLHGIPVALKDIIYVRGVRCTAGSRILNSYVAEYDATVVKKLREAGAVIVGTNNLHEFASGVTGVNPHYGAVRNPWDTERIAGGSSSGSAAAVAACMVFASVGTDTSGSIRIPSALCGVVGFKPSYGRVSKFGVIPLSWSLDHVGPITRTVRDAAIMLKAMAGFDYSDDASVFVDVLDYPNMLERDMKNYRICYLRDILPHEPPSYIRKMLDRVFEKLNSIGVEVAEMGFKYSAEQIRGCWAPIRLGEAAAFHDEWYRTRPGDYGDDVRKMLERGRGFSVIDYVKAQRLRIEIRNELLKILDAYHAVVTPTTLIPAPKVGEEKISLDGEVIDIYTALTTATILFNITGVPAITIPAGLSGEKLPLGLQIASRPFDELTLLRLAYSLEREMGFSQRPLVS</sequence>